<keyword evidence="3" id="KW-0813">Transport</keyword>
<evidence type="ECO:0000256" key="1">
    <source>
        <dbReference type="ARBA" id="ARBA00004651"/>
    </source>
</evidence>
<feature type="transmembrane region" description="Helical" evidence="8">
    <location>
        <begin position="120"/>
        <end position="138"/>
    </location>
</feature>
<reference evidence="9 10" key="1">
    <citation type="submission" date="2021-04" db="EMBL/GenBank/DDBJ databases">
        <title>Whole genome sequence of Jiella sp. KSK16Y-1.</title>
        <authorList>
            <person name="Tuo L."/>
        </authorList>
    </citation>
    <scope>NUCLEOTIDE SEQUENCE [LARGE SCALE GENOMIC DNA]</scope>
    <source>
        <strain evidence="9 10">KSK16Y-1</strain>
    </source>
</reference>
<comment type="subcellular location">
    <subcellularLocation>
        <location evidence="1 8">Cell membrane</location>
        <topology evidence="1 8">Multi-pass membrane protein</topology>
    </subcellularLocation>
</comment>
<sequence length="273" mass="28870">MALAGNRIAAYRHGIERTRRPVITDPLFYALAVPAVILIGLSKGGFGGTATLVGVPLMAMAVDPVTAAGVLLPILVVMDLIGLVAWRGQFDRGIVRTMIPAAAIGVLVGYLTVASVSADAFRLTLGLLALWFFANWFLGRGRDRPARPQQPARGAFWGAVSGFSSFVSHAGGPPFQVYVVPLKVDPPIFAGTSVVFFAAVNAMKLLPYGLLGEFSPGNLGTSAVLLPLAPLATLAGIWLVKRADPAVFYRIIYWLLLPIGLKLTYDGATALLS</sequence>
<evidence type="ECO:0000256" key="2">
    <source>
        <dbReference type="ARBA" id="ARBA00009142"/>
    </source>
</evidence>
<accession>A0ABS4BF09</accession>
<dbReference type="EMBL" id="JAGJCF010000003">
    <property type="protein sequence ID" value="MBP0615348.1"/>
    <property type="molecule type" value="Genomic_DNA"/>
</dbReference>
<dbReference type="Proteomes" id="UP000678276">
    <property type="component" value="Unassembled WGS sequence"/>
</dbReference>
<dbReference type="PANTHER" id="PTHR30269">
    <property type="entry name" value="TRANSMEMBRANE PROTEIN YFCA"/>
    <property type="match status" value="1"/>
</dbReference>
<feature type="transmembrane region" description="Helical" evidence="8">
    <location>
        <begin position="188"/>
        <end position="207"/>
    </location>
</feature>
<dbReference type="PANTHER" id="PTHR30269:SF37">
    <property type="entry name" value="MEMBRANE TRANSPORTER PROTEIN"/>
    <property type="match status" value="1"/>
</dbReference>
<keyword evidence="4 8" id="KW-1003">Cell membrane</keyword>
<dbReference type="InterPro" id="IPR002781">
    <property type="entry name" value="TM_pro_TauE-like"/>
</dbReference>
<evidence type="ECO:0000256" key="5">
    <source>
        <dbReference type="ARBA" id="ARBA00022692"/>
    </source>
</evidence>
<name>A0ABS4BF09_9HYPH</name>
<evidence type="ECO:0000256" key="7">
    <source>
        <dbReference type="ARBA" id="ARBA00023136"/>
    </source>
</evidence>
<protein>
    <recommendedName>
        <fullName evidence="8">Probable membrane transporter protein</fullName>
    </recommendedName>
</protein>
<feature type="transmembrane region" description="Helical" evidence="8">
    <location>
        <begin position="93"/>
        <end position="114"/>
    </location>
</feature>
<keyword evidence="10" id="KW-1185">Reference proteome</keyword>
<feature type="transmembrane region" description="Helical" evidence="8">
    <location>
        <begin position="27"/>
        <end position="46"/>
    </location>
</feature>
<dbReference type="InterPro" id="IPR052017">
    <property type="entry name" value="TSUP"/>
</dbReference>
<feature type="transmembrane region" description="Helical" evidence="8">
    <location>
        <begin position="219"/>
        <end position="240"/>
    </location>
</feature>
<comment type="similarity">
    <text evidence="2 8">Belongs to the 4-toluene sulfonate uptake permease (TSUP) (TC 2.A.102) family.</text>
</comment>
<evidence type="ECO:0000313" key="9">
    <source>
        <dbReference type="EMBL" id="MBP0615348.1"/>
    </source>
</evidence>
<feature type="transmembrane region" description="Helical" evidence="8">
    <location>
        <begin position="66"/>
        <end position="86"/>
    </location>
</feature>
<evidence type="ECO:0000256" key="6">
    <source>
        <dbReference type="ARBA" id="ARBA00022989"/>
    </source>
</evidence>
<keyword evidence="7 8" id="KW-0472">Membrane</keyword>
<keyword evidence="5 8" id="KW-0812">Transmembrane</keyword>
<gene>
    <name evidence="9" type="ORF">J6595_07135</name>
</gene>
<evidence type="ECO:0000256" key="4">
    <source>
        <dbReference type="ARBA" id="ARBA00022475"/>
    </source>
</evidence>
<proteinExistence type="inferred from homology"/>
<evidence type="ECO:0000313" key="10">
    <source>
        <dbReference type="Proteomes" id="UP000678276"/>
    </source>
</evidence>
<comment type="caution">
    <text evidence="9">The sequence shown here is derived from an EMBL/GenBank/DDBJ whole genome shotgun (WGS) entry which is preliminary data.</text>
</comment>
<evidence type="ECO:0000256" key="8">
    <source>
        <dbReference type="RuleBase" id="RU363041"/>
    </source>
</evidence>
<dbReference type="Pfam" id="PF01925">
    <property type="entry name" value="TauE"/>
    <property type="match status" value="1"/>
</dbReference>
<keyword evidence="6 8" id="KW-1133">Transmembrane helix</keyword>
<evidence type="ECO:0000256" key="3">
    <source>
        <dbReference type="ARBA" id="ARBA00022448"/>
    </source>
</evidence>
<feature type="transmembrane region" description="Helical" evidence="8">
    <location>
        <begin position="247"/>
        <end position="265"/>
    </location>
</feature>
<organism evidence="9 10">
    <name type="scientific">Jiella mangrovi</name>
    <dbReference type="NCBI Taxonomy" id="2821407"/>
    <lineage>
        <taxon>Bacteria</taxon>
        <taxon>Pseudomonadati</taxon>
        <taxon>Pseudomonadota</taxon>
        <taxon>Alphaproteobacteria</taxon>
        <taxon>Hyphomicrobiales</taxon>
        <taxon>Aurantimonadaceae</taxon>
        <taxon>Jiella</taxon>
    </lineage>
</organism>